<comment type="caution">
    <text evidence="2">The sequence shown here is derived from an EMBL/GenBank/DDBJ whole genome shotgun (WGS) entry which is preliminary data.</text>
</comment>
<evidence type="ECO:0000313" key="3">
    <source>
        <dbReference type="Proteomes" id="UP001152300"/>
    </source>
</evidence>
<dbReference type="EMBL" id="JAPEIS010000010">
    <property type="protein sequence ID" value="KAJ8062367.1"/>
    <property type="molecule type" value="Genomic_DNA"/>
</dbReference>
<gene>
    <name evidence="2" type="ORF">OCU04_008911</name>
</gene>
<dbReference type="OrthoDB" id="4879928at2759"/>
<keyword evidence="3" id="KW-1185">Reference proteome</keyword>
<feature type="compositionally biased region" description="Pro residues" evidence="1">
    <location>
        <begin position="125"/>
        <end position="134"/>
    </location>
</feature>
<accession>A0A9X0AGH2</accession>
<feature type="region of interest" description="Disordered" evidence="1">
    <location>
        <begin position="120"/>
        <end position="194"/>
    </location>
</feature>
<dbReference type="AlphaFoldDB" id="A0A9X0AGH2"/>
<sequence>MVQGPDGNQQFFGFPQPFEFPPHTVIALNYTGTLCLDIYPNDPEYTEPGPVNRLELLPIAPDRQIDISVGQLHQSAQEILEKAMKRLDLLEAPSKSRPDLPKFQYSPAVTRVVLGLGGLGRPSKLAPPPPPPPAMMAEESVADQADESSEPNAATSNAPPKDESLADVAILNDDKKPAAQQVKDGVAPKPLIHN</sequence>
<reference evidence="2" key="1">
    <citation type="submission" date="2022-11" db="EMBL/GenBank/DDBJ databases">
        <title>Genome Resource of Sclerotinia nivalis Strain SnTB1, a Plant Pathogen Isolated from American Ginseng.</title>
        <authorList>
            <person name="Fan S."/>
        </authorList>
    </citation>
    <scope>NUCLEOTIDE SEQUENCE</scope>
    <source>
        <strain evidence="2">SnTB1</strain>
    </source>
</reference>
<proteinExistence type="predicted"/>
<organism evidence="2 3">
    <name type="scientific">Sclerotinia nivalis</name>
    <dbReference type="NCBI Taxonomy" id="352851"/>
    <lineage>
        <taxon>Eukaryota</taxon>
        <taxon>Fungi</taxon>
        <taxon>Dikarya</taxon>
        <taxon>Ascomycota</taxon>
        <taxon>Pezizomycotina</taxon>
        <taxon>Leotiomycetes</taxon>
        <taxon>Helotiales</taxon>
        <taxon>Sclerotiniaceae</taxon>
        <taxon>Sclerotinia</taxon>
    </lineage>
</organism>
<dbReference type="Proteomes" id="UP001152300">
    <property type="component" value="Unassembled WGS sequence"/>
</dbReference>
<feature type="compositionally biased region" description="Acidic residues" evidence="1">
    <location>
        <begin position="140"/>
        <end position="149"/>
    </location>
</feature>
<protein>
    <submittedName>
        <fullName evidence="2">Uncharacterized protein</fullName>
    </submittedName>
</protein>
<evidence type="ECO:0000313" key="2">
    <source>
        <dbReference type="EMBL" id="KAJ8062367.1"/>
    </source>
</evidence>
<name>A0A9X0AGH2_9HELO</name>
<evidence type="ECO:0000256" key="1">
    <source>
        <dbReference type="SAM" id="MobiDB-lite"/>
    </source>
</evidence>